<proteinExistence type="inferred from homology"/>
<keyword evidence="6" id="KW-0576">Peroxisome</keyword>
<evidence type="ECO:0000256" key="7">
    <source>
        <dbReference type="ARBA" id="ARBA00029693"/>
    </source>
</evidence>
<keyword evidence="11" id="KW-1185">Reference proteome</keyword>
<evidence type="ECO:0000256" key="4">
    <source>
        <dbReference type="ARBA" id="ARBA00023010"/>
    </source>
</evidence>
<dbReference type="GO" id="GO:1990429">
    <property type="term" value="C:peroxisomal importomer complex"/>
    <property type="evidence" value="ECO:0007669"/>
    <property type="project" value="TreeGrafter"/>
</dbReference>
<comment type="subcellular location">
    <subcellularLocation>
        <location evidence="8">Peroxisome membrane</location>
    </subcellularLocation>
</comment>
<keyword evidence="3" id="KW-0653">Protein transport</keyword>
<evidence type="ECO:0000256" key="3">
    <source>
        <dbReference type="ARBA" id="ARBA00022927"/>
    </source>
</evidence>
<comment type="similarity">
    <text evidence="1">Belongs to the peroxin-13 family.</text>
</comment>
<evidence type="ECO:0000256" key="1">
    <source>
        <dbReference type="ARBA" id="ARBA00006033"/>
    </source>
</evidence>
<dbReference type="Proteomes" id="UP000481153">
    <property type="component" value="Unassembled WGS sequence"/>
</dbReference>
<sequence length="260" mass="27570">MSLPKKPWETSTSSSLPARSSTVDSTARNTTSTTTSTVSRPATAQSTASSALTMQDQQGMNSYGGAYGNRFGTTGYGYGTSGYGYGGGYGGYGGGMYGGGMYGGGMYGGGMYGGGMYGGGPMMDPNGGMGWLVSFNQTVGAIGQITQVLGMNAESLNFCFGSFVHFMERMAFLCTNAVAMLSPKPDFPPGHPRYGEPPETEEEIKSRLRRVRVVKFLVGLLALYAASRIVQRIRNLWRTPKTIKSHAAALERVFATQAMS</sequence>
<evidence type="ECO:0000256" key="6">
    <source>
        <dbReference type="ARBA" id="ARBA00023140"/>
    </source>
</evidence>
<feature type="compositionally biased region" description="Low complexity" evidence="9">
    <location>
        <begin position="10"/>
        <end position="53"/>
    </location>
</feature>
<dbReference type="PANTHER" id="PTHR19332:SF1">
    <property type="entry name" value="PEROXISOMAL MEMBRANE PROTEIN PEX13"/>
    <property type="match status" value="1"/>
</dbReference>
<dbReference type="GO" id="GO:0005778">
    <property type="term" value="C:peroxisomal membrane"/>
    <property type="evidence" value="ECO:0007669"/>
    <property type="project" value="UniProtKB-SubCell"/>
</dbReference>
<evidence type="ECO:0000256" key="9">
    <source>
        <dbReference type="SAM" id="MobiDB-lite"/>
    </source>
</evidence>
<keyword evidence="4" id="KW-0811">Translocation</keyword>
<evidence type="ECO:0000313" key="11">
    <source>
        <dbReference type="Proteomes" id="UP000481153"/>
    </source>
</evidence>
<dbReference type="VEuPathDB" id="FungiDB:AeMF1_010643"/>
<evidence type="ECO:0000256" key="2">
    <source>
        <dbReference type="ARBA" id="ARBA00022448"/>
    </source>
</evidence>
<reference evidence="10 11" key="1">
    <citation type="submission" date="2019-07" db="EMBL/GenBank/DDBJ databases">
        <title>Genomics analysis of Aphanomyces spp. identifies a new class of oomycete effector associated with host adaptation.</title>
        <authorList>
            <person name="Gaulin E."/>
        </authorList>
    </citation>
    <scope>NUCLEOTIDE SEQUENCE [LARGE SCALE GENOMIC DNA]</scope>
    <source>
        <strain evidence="10 11">ATCC 201684</strain>
    </source>
</reference>
<evidence type="ECO:0000256" key="8">
    <source>
        <dbReference type="ARBA" id="ARBA00046271"/>
    </source>
</evidence>
<dbReference type="PANTHER" id="PTHR19332">
    <property type="entry name" value="PEROXISOMAL MEMBRANE PROTEIN PEX13"/>
    <property type="match status" value="1"/>
</dbReference>
<dbReference type="OrthoDB" id="78870at2759"/>
<gene>
    <name evidence="10" type="ORF">Ae201684_018098</name>
</gene>
<feature type="region of interest" description="Disordered" evidence="9">
    <location>
        <begin position="1"/>
        <end position="53"/>
    </location>
</feature>
<dbReference type="EMBL" id="VJMJ01000320">
    <property type="protein sequence ID" value="KAF0722867.1"/>
    <property type="molecule type" value="Genomic_DNA"/>
</dbReference>
<keyword evidence="2" id="KW-0813">Transport</keyword>
<dbReference type="InterPro" id="IPR035463">
    <property type="entry name" value="Pex13"/>
</dbReference>
<comment type="caution">
    <text evidence="10">The sequence shown here is derived from an EMBL/GenBank/DDBJ whole genome shotgun (WGS) entry which is preliminary data.</text>
</comment>
<evidence type="ECO:0000256" key="5">
    <source>
        <dbReference type="ARBA" id="ARBA00023136"/>
    </source>
</evidence>
<organism evidence="10 11">
    <name type="scientific">Aphanomyces euteiches</name>
    <dbReference type="NCBI Taxonomy" id="100861"/>
    <lineage>
        <taxon>Eukaryota</taxon>
        <taxon>Sar</taxon>
        <taxon>Stramenopiles</taxon>
        <taxon>Oomycota</taxon>
        <taxon>Saprolegniomycetes</taxon>
        <taxon>Saprolegniales</taxon>
        <taxon>Verrucalvaceae</taxon>
        <taxon>Aphanomyces</taxon>
    </lineage>
</organism>
<dbReference type="AlphaFoldDB" id="A0A6G0W6V5"/>
<evidence type="ECO:0000313" key="10">
    <source>
        <dbReference type="EMBL" id="KAF0722867.1"/>
    </source>
</evidence>
<protein>
    <recommendedName>
        <fullName evidence="7">Peroxin-13</fullName>
    </recommendedName>
</protein>
<accession>A0A6G0W6V5</accession>
<keyword evidence="5" id="KW-0472">Membrane</keyword>
<dbReference type="GO" id="GO:0016560">
    <property type="term" value="P:protein import into peroxisome matrix, docking"/>
    <property type="evidence" value="ECO:0007669"/>
    <property type="project" value="InterPro"/>
</dbReference>
<name>A0A6G0W6V5_9STRA</name>